<dbReference type="InterPro" id="IPR017439">
    <property type="entry name" value="Amidohydrolase"/>
</dbReference>
<dbReference type="InterPro" id="IPR036264">
    <property type="entry name" value="Bact_exopeptidase_dim_dom"/>
</dbReference>
<dbReference type="SUPFAM" id="SSF53187">
    <property type="entry name" value="Zn-dependent exopeptidases"/>
    <property type="match status" value="1"/>
</dbReference>
<comment type="caution">
    <text evidence="4">The sequence shown here is derived from an EMBL/GenBank/DDBJ whole genome shotgun (WGS) entry which is preliminary data.</text>
</comment>
<dbReference type="PANTHER" id="PTHR30575">
    <property type="entry name" value="PEPTIDASE M20"/>
    <property type="match status" value="1"/>
</dbReference>
<dbReference type="Gene3D" id="3.30.70.360">
    <property type="match status" value="1"/>
</dbReference>
<dbReference type="GeneID" id="64699613"/>
<organism evidence="4 5">
    <name type="scientific">Suillus discolor</name>
    <dbReference type="NCBI Taxonomy" id="1912936"/>
    <lineage>
        <taxon>Eukaryota</taxon>
        <taxon>Fungi</taxon>
        <taxon>Dikarya</taxon>
        <taxon>Basidiomycota</taxon>
        <taxon>Agaricomycotina</taxon>
        <taxon>Agaricomycetes</taxon>
        <taxon>Agaricomycetidae</taxon>
        <taxon>Boletales</taxon>
        <taxon>Suillineae</taxon>
        <taxon>Suillaceae</taxon>
        <taxon>Suillus</taxon>
    </lineage>
</organism>
<protein>
    <recommendedName>
        <fullName evidence="2">Peptidase M20 domain-containing protein 2</fullName>
    </recommendedName>
</protein>
<dbReference type="Proteomes" id="UP000823399">
    <property type="component" value="Unassembled WGS sequence"/>
</dbReference>
<sequence length="455" mass="50065">MIKLRLEPRYGTWAFFQLQNRNLVTTLYLPTPTMSDMIVWRPEDDPNIRPPLQEGKVNRPDILNMIETSIDGLSGELRMLSLDIHDHPELMFEEKYAHDAYTAFMEKHGFTVIKNHHLETAWVATYTHGRGGRVLGINSEMDALPGIGHACGHNLVGVSGVAVALAAKAAMERLNIDGKVVLLGTPAEEGGLGKVILYEKGAYDEMDVCLMSHPTPGPRHFISLTNCLACSFITVKYQGHTAHAGLSPWEGKNALDAAVLAYNNVSLLRQQIKPTHRVHGIFEGNNWAPNIIPDQATMKWIVRAPTTSEIEDTRRRVTACFEAAALASGCKVQITATPTINEVTQNKALGDELADVVLKRYGAIDYEWGIKNASTDFGNISYLMPGLHPGFSIPTIPNGGNHTLGFTEAARSQVSHDACLVVSKALAAVGMRVLTDEAFFQKVKDTFEEDKKLRV</sequence>
<dbReference type="PIRSF" id="PIRSF037226">
    <property type="entry name" value="Amidohydrolase_ACY1L2_prd"/>
    <property type="match status" value="1"/>
</dbReference>
<evidence type="ECO:0000313" key="4">
    <source>
        <dbReference type="EMBL" id="KAG2108463.1"/>
    </source>
</evidence>
<dbReference type="RefSeq" id="XP_041292908.1">
    <property type="nucleotide sequence ID" value="XM_041437354.1"/>
</dbReference>
<accession>A0A9P7F7M7</accession>
<keyword evidence="5" id="KW-1185">Reference proteome</keyword>
<dbReference type="FunFam" id="3.30.70.360:FF:000004">
    <property type="entry name" value="Peptidase M20 domain-containing protein 2"/>
    <property type="match status" value="1"/>
</dbReference>
<evidence type="ECO:0000256" key="2">
    <source>
        <dbReference type="PIRNR" id="PIRNR037226"/>
    </source>
</evidence>
<comment type="similarity">
    <text evidence="1 2">Belongs to the peptidase M20A family.</text>
</comment>
<dbReference type="Pfam" id="PF01546">
    <property type="entry name" value="Peptidase_M20"/>
    <property type="match status" value="1"/>
</dbReference>
<dbReference type="AlphaFoldDB" id="A0A9P7F7M7"/>
<dbReference type="PANTHER" id="PTHR30575:SF0">
    <property type="entry name" value="XAA-ARG DIPEPTIDASE"/>
    <property type="match status" value="1"/>
</dbReference>
<dbReference type="CDD" id="cd05672">
    <property type="entry name" value="M20_ACY1L2-like"/>
    <property type="match status" value="1"/>
</dbReference>
<dbReference type="InterPro" id="IPR017144">
    <property type="entry name" value="Xaa-Arg_dipeptidase"/>
</dbReference>
<dbReference type="NCBIfam" id="TIGR01891">
    <property type="entry name" value="amidohydrolases"/>
    <property type="match status" value="1"/>
</dbReference>
<dbReference type="EMBL" id="JABBWM010000027">
    <property type="protein sequence ID" value="KAG2108463.1"/>
    <property type="molecule type" value="Genomic_DNA"/>
</dbReference>
<evidence type="ECO:0000256" key="1">
    <source>
        <dbReference type="ARBA" id="ARBA00006247"/>
    </source>
</evidence>
<dbReference type="Pfam" id="PF07687">
    <property type="entry name" value="M20_dimer"/>
    <property type="match status" value="1"/>
</dbReference>
<dbReference type="GO" id="GO:0016805">
    <property type="term" value="F:dipeptidase activity"/>
    <property type="evidence" value="ECO:0007669"/>
    <property type="project" value="InterPro"/>
</dbReference>
<dbReference type="SUPFAM" id="SSF55031">
    <property type="entry name" value="Bacterial exopeptidase dimerisation domain"/>
    <property type="match status" value="1"/>
</dbReference>
<evidence type="ECO:0000259" key="3">
    <source>
        <dbReference type="Pfam" id="PF07687"/>
    </source>
</evidence>
<reference evidence="4" key="1">
    <citation type="journal article" date="2020" name="New Phytol.">
        <title>Comparative genomics reveals dynamic genome evolution in host specialist ectomycorrhizal fungi.</title>
        <authorList>
            <person name="Lofgren L.A."/>
            <person name="Nguyen N.H."/>
            <person name="Vilgalys R."/>
            <person name="Ruytinx J."/>
            <person name="Liao H.L."/>
            <person name="Branco S."/>
            <person name="Kuo A."/>
            <person name="LaButti K."/>
            <person name="Lipzen A."/>
            <person name="Andreopoulos W."/>
            <person name="Pangilinan J."/>
            <person name="Riley R."/>
            <person name="Hundley H."/>
            <person name="Na H."/>
            <person name="Barry K."/>
            <person name="Grigoriev I.V."/>
            <person name="Stajich J.E."/>
            <person name="Kennedy P.G."/>
        </authorList>
    </citation>
    <scope>NUCLEOTIDE SEQUENCE</scope>
    <source>
        <strain evidence="4">FC423</strain>
    </source>
</reference>
<gene>
    <name evidence="4" type="ORF">F5147DRAFT_695117</name>
</gene>
<evidence type="ECO:0000313" key="5">
    <source>
        <dbReference type="Proteomes" id="UP000823399"/>
    </source>
</evidence>
<dbReference type="InterPro" id="IPR052030">
    <property type="entry name" value="Peptidase_M20/M20A_hydrolases"/>
</dbReference>
<dbReference type="InterPro" id="IPR002933">
    <property type="entry name" value="Peptidase_M20"/>
</dbReference>
<feature type="domain" description="Peptidase M20 dimerisation" evidence="3">
    <location>
        <begin position="234"/>
        <end position="325"/>
    </location>
</feature>
<name>A0A9P7F7M7_9AGAM</name>
<proteinExistence type="inferred from homology"/>
<dbReference type="Gene3D" id="3.40.630.10">
    <property type="entry name" value="Zn peptidases"/>
    <property type="match status" value="1"/>
</dbReference>
<dbReference type="InterPro" id="IPR011650">
    <property type="entry name" value="Peptidase_M20_dimer"/>
</dbReference>
<dbReference type="OrthoDB" id="6119954at2759"/>